<comment type="caution">
    <text evidence="2">The sequence shown here is derived from an EMBL/GenBank/DDBJ whole genome shotgun (WGS) entry which is preliminary data.</text>
</comment>
<dbReference type="AlphaFoldDB" id="A0A438B0M5"/>
<dbReference type="EMBL" id="RKLN01000002">
    <property type="protein sequence ID" value="RVW04457.1"/>
    <property type="molecule type" value="Genomic_DNA"/>
</dbReference>
<protein>
    <submittedName>
        <fullName evidence="2">Uncharacterized protein</fullName>
    </submittedName>
</protein>
<evidence type="ECO:0000313" key="2">
    <source>
        <dbReference type="EMBL" id="RVW04457.1"/>
    </source>
</evidence>
<accession>A0A438B0M5</accession>
<organism evidence="2 3">
    <name type="scientific">Rhodococcus spongiicola</name>
    <dbReference type="NCBI Taxonomy" id="2487352"/>
    <lineage>
        <taxon>Bacteria</taxon>
        <taxon>Bacillati</taxon>
        <taxon>Actinomycetota</taxon>
        <taxon>Actinomycetes</taxon>
        <taxon>Mycobacteriales</taxon>
        <taxon>Nocardiaceae</taxon>
        <taxon>Rhodococcus</taxon>
    </lineage>
</organism>
<proteinExistence type="predicted"/>
<evidence type="ECO:0000256" key="1">
    <source>
        <dbReference type="SAM" id="MobiDB-lite"/>
    </source>
</evidence>
<dbReference type="RefSeq" id="WP_127946151.1">
    <property type="nucleotide sequence ID" value="NZ_RKLN01000002.1"/>
</dbReference>
<name>A0A438B0M5_9NOCA</name>
<gene>
    <name evidence="2" type="ORF">EF834_05070</name>
</gene>
<keyword evidence="3" id="KW-1185">Reference proteome</keyword>
<feature type="region of interest" description="Disordered" evidence="1">
    <location>
        <begin position="46"/>
        <end position="65"/>
    </location>
</feature>
<dbReference type="Proteomes" id="UP000284333">
    <property type="component" value="Unassembled WGS sequence"/>
</dbReference>
<evidence type="ECO:0000313" key="3">
    <source>
        <dbReference type="Proteomes" id="UP000284333"/>
    </source>
</evidence>
<sequence length="65" mass="7020">MSARESAHDGAPRWIDSQTSDVDMAVLTTLGDVYESRYSTGRFGSDGFVGSRVAERPKPVRTANG</sequence>
<dbReference type="OrthoDB" id="9793039at2"/>
<reference evidence="2 3" key="1">
    <citation type="submission" date="2018-11" db="EMBL/GenBank/DDBJ databases">
        <title>Rhodococcus spongicola sp. nov. and Rhodococcus xishaensis sp. nov. from marine sponges.</title>
        <authorList>
            <person name="Li L."/>
            <person name="Lin H.W."/>
        </authorList>
    </citation>
    <scope>NUCLEOTIDE SEQUENCE [LARGE SCALE GENOMIC DNA]</scope>
    <source>
        <strain evidence="2 3">LHW50502</strain>
    </source>
</reference>